<keyword evidence="9" id="KW-0472">Membrane</keyword>
<evidence type="ECO:0000256" key="5">
    <source>
        <dbReference type="ARBA" id="ARBA00022692"/>
    </source>
</evidence>
<evidence type="ECO:0000256" key="4">
    <source>
        <dbReference type="ARBA" id="ARBA00022679"/>
    </source>
</evidence>
<comment type="similarity">
    <text evidence="2 10">Belongs to the glycosyltransferase 31 family.</text>
</comment>
<dbReference type="EC" id="2.4.1.-" evidence="10"/>
<comment type="caution">
    <text evidence="12">The sequence shown here is derived from an EMBL/GenBank/DDBJ whole genome shotgun (WGS) entry which is preliminary data.</text>
</comment>
<dbReference type="OrthoDB" id="6052873at2759"/>
<sequence>MNNKYMLKLTFLVILFVVVMLFVNQNNTSHYKKHVLRQYEDDTSIGGGRPIKTELEDTELQLLKLLLKARERKSGVKHNLHKPQFQDTKQHLLKSLLQNEKIKEKEINNDPYKDKTLDVSDQGAVNMDILPSKHKVRVGLSGQTPVPTISPTTGPPKSLNDLPIKEALKCKHFTNPMPERVQRKYDSETPVEFFDLKFNNTYIDNFDYYHTADGLCKLEKGDDKKLMIVVVLSDTSEGSASFRYAIRETWGGVRRLFGWSLRFAFIMGENKDLQRMSKIATESEVYGDIVQGRFDDTYLNITDKTIASFRWTQEHCSNAIYMMRITQDTVLNPQKLIGWANEFYNHNSTDMRLYFGAPLRGSPIIYDQNHKNRIISQVKWPKDYYPAYHSGCGFLSSLTFVRDVNAMFCRTPITAPDDGYVGAIAEALGVTIYEHPLFPAHFAYLNKETRGTINPESTFVHFVASFRPEDIYDVMVDVYQTISGYTGPPSNTSSMTQKHEVVL</sequence>
<name>A0A8J1XG63_OWEFU</name>
<dbReference type="GO" id="GO:0016758">
    <property type="term" value="F:hexosyltransferase activity"/>
    <property type="evidence" value="ECO:0007669"/>
    <property type="project" value="InterPro"/>
</dbReference>
<feature type="compositionally biased region" description="Polar residues" evidence="11">
    <location>
        <begin position="141"/>
        <end position="152"/>
    </location>
</feature>
<evidence type="ECO:0000256" key="9">
    <source>
        <dbReference type="ARBA" id="ARBA00023136"/>
    </source>
</evidence>
<evidence type="ECO:0000256" key="6">
    <source>
        <dbReference type="ARBA" id="ARBA00022968"/>
    </source>
</evidence>
<organism evidence="12 13">
    <name type="scientific">Owenia fusiformis</name>
    <name type="common">Polychaete worm</name>
    <dbReference type="NCBI Taxonomy" id="6347"/>
    <lineage>
        <taxon>Eukaryota</taxon>
        <taxon>Metazoa</taxon>
        <taxon>Spiralia</taxon>
        <taxon>Lophotrochozoa</taxon>
        <taxon>Annelida</taxon>
        <taxon>Polychaeta</taxon>
        <taxon>Sedentaria</taxon>
        <taxon>Canalipalpata</taxon>
        <taxon>Sabellida</taxon>
        <taxon>Oweniida</taxon>
        <taxon>Oweniidae</taxon>
        <taxon>Owenia</taxon>
    </lineage>
</organism>
<gene>
    <name evidence="12" type="ORF">OFUS_LOCUS10771</name>
</gene>
<keyword evidence="5" id="KW-0812">Transmembrane</keyword>
<dbReference type="GO" id="GO:0006493">
    <property type="term" value="P:protein O-linked glycosylation"/>
    <property type="evidence" value="ECO:0007669"/>
    <property type="project" value="TreeGrafter"/>
</dbReference>
<evidence type="ECO:0000256" key="11">
    <source>
        <dbReference type="SAM" id="MobiDB-lite"/>
    </source>
</evidence>
<evidence type="ECO:0000313" key="12">
    <source>
        <dbReference type="EMBL" id="CAH1784604.1"/>
    </source>
</evidence>
<feature type="region of interest" description="Disordered" evidence="11">
    <location>
        <begin position="140"/>
        <end position="161"/>
    </location>
</feature>
<dbReference type="PANTHER" id="PTHR11214:SF3">
    <property type="entry name" value="BETA-1,3-GALACTOSYLTRANSFERASE 6"/>
    <property type="match status" value="1"/>
</dbReference>
<keyword evidence="13" id="KW-1185">Reference proteome</keyword>
<evidence type="ECO:0000256" key="1">
    <source>
        <dbReference type="ARBA" id="ARBA00004323"/>
    </source>
</evidence>
<dbReference type="EMBL" id="CAIIXF020000005">
    <property type="protein sequence ID" value="CAH1784604.1"/>
    <property type="molecule type" value="Genomic_DNA"/>
</dbReference>
<evidence type="ECO:0000256" key="2">
    <source>
        <dbReference type="ARBA" id="ARBA00008661"/>
    </source>
</evidence>
<keyword evidence="3 10" id="KW-0328">Glycosyltransferase</keyword>
<dbReference type="Gene3D" id="3.90.550.50">
    <property type="match status" value="1"/>
</dbReference>
<dbReference type="GO" id="GO:0000139">
    <property type="term" value="C:Golgi membrane"/>
    <property type="evidence" value="ECO:0007669"/>
    <property type="project" value="UniProtKB-SubCell"/>
</dbReference>
<proteinExistence type="inferred from homology"/>
<evidence type="ECO:0000256" key="8">
    <source>
        <dbReference type="ARBA" id="ARBA00023034"/>
    </source>
</evidence>
<evidence type="ECO:0000256" key="3">
    <source>
        <dbReference type="ARBA" id="ARBA00022676"/>
    </source>
</evidence>
<keyword evidence="6" id="KW-0735">Signal-anchor</keyword>
<dbReference type="PANTHER" id="PTHR11214">
    <property type="entry name" value="BETA-1,3-N-ACETYLGLUCOSAMINYLTRANSFERASE"/>
    <property type="match status" value="1"/>
</dbReference>
<dbReference type="InterPro" id="IPR002659">
    <property type="entry name" value="Glyco_trans_31"/>
</dbReference>
<comment type="subcellular location">
    <subcellularLocation>
        <location evidence="1 10">Golgi apparatus membrane</location>
        <topology evidence="1 10">Single-pass type II membrane protein</topology>
    </subcellularLocation>
</comment>
<accession>A0A8J1XG63</accession>
<protein>
    <recommendedName>
        <fullName evidence="10">Hexosyltransferase</fullName>
        <ecNumber evidence="10">2.4.1.-</ecNumber>
    </recommendedName>
</protein>
<dbReference type="AlphaFoldDB" id="A0A8J1XG63"/>
<keyword evidence="4" id="KW-0808">Transferase</keyword>
<evidence type="ECO:0000256" key="7">
    <source>
        <dbReference type="ARBA" id="ARBA00022989"/>
    </source>
</evidence>
<evidence type="ECO:0000313" key="13">
    <source>
        <dbReference type="Proteomes" id="UP000749559"/>
    </source>
</evidence>
<dbReference type="Pfam" id="PF01762">
    <property type="entry name" value="Galactosyl_T"/>
    <property type="match status" value="1"/>
</dbReference>
<reference evidence="12" key="1">
    <citation type="submission" date="2022-03" db="EMBL/GenBank/DDBJ databases">
        <authorList>
            <person name="Martin C."/>
        </authorList>
    </citation>
    <scope>NUCLEOTIDE SEQUENCE</scope>
</reference>
<dbReference type="Proteomes" id="UP000749559">
    <property type="component" value="Unassembled WGS sequence"/>
</dbReference>
<evidence type="ECO:0000256" key="10">
    <source>
        <dbReference type="RuleBase" id="RU363063"/>
    </source>
</evidence>
<keyword evidence="7" id="KW-1133">Transmembrane helix</keyword>
<keyword evidence="8 10" id="KW-0333">Golgi apparatus</keyword>